<evidence type="ECO:0000256" key="1">
    <source>
        <dbReference type="SAM" id="SignalP"/>
    </source>
</evidence>
<sequence>MKKTRWLIAGLMGVILGSLPLSAQEGFCMSPKKSDTSIVINSQQSFIELPDQGFSVSVGSPYDIINYDNRYYIYQDGSWYRSSNYRGTWTVIRDSDLPDRIRRHRPEDIRRLRDNESRRYENDNRQYRRDENNRK</sequence>
<name>Q3ARS5_CHLCH</name>
<dbReference type="Pfam" id="PF12779">
    <property type="entry name" value="WXXGXW"/>
    <property type="match status" value="1"/>
</dbReference>
<protein>
    <submittedName>
        <fullName evidence="2">Uncharacterized protein</fullName>
    </submittedName>
</protein>
<feature type="chain" id="PRO_5005694804" evidence="1">
    <location>
        <begin position="24"/>
        <end position="135"/>
    </location>
</feature>
<dbReference type="KEGG" id="cch:Cag_1038"/>
<gene>
    <name evidence="2" type="ordered locus">Cag_1038</name>
</gene>
<reference evidence="2" key="1">
    <citation type="submission" date="2005-08" db="EMBL/GenBank/DDBJ databases">
        <title>Complete sequence of Chlorobium chlorochromatii CaD3.</title>
        <authorList>
            <person name="Copeland A."/>
            <person name="Lucas S."/>
            <person name="Lapidus A."/>
            <person name="Barry K."/>
            <person name="Detter J.C."/>
            <person name="Glavina T."/>
            <person name="Hammon N."/>
            <person name="Israni S."/>
            <person name="Pitluck S."/>
            <person name="Bryant D."/>
            <person name="Schmutz J."/>
            <person name="Larimer F."/>
            <person name="Land M."/>
            <person name="Kyrpides N."/>
            <person name="Ivanova N."/>
            <person name="Richardson P."/>
        </authorList>
    </citation>
    <scope>NUCLEOTIDE SEQUENCE [LARGE SCALE GENOMIC DNA]</scope>
    <source>
        <strain evidence="2">CaD3</strain>
    </source>
</reference>
<dbReference type="EMBL" id="CP000108">
    <property type="protein sequence ID" value="ABB28300.1"/>
    <property type="molecule type" value="Genomic_DNA"/>
</dbReference>
<dbReference type="InterPro" id="IPR024447">
    <property type="entry name" value="YXWGXW_rpt"/>
</dbReference>
<dbReference type="HOGENOM" id="CLU_067281_2_1_10"/>
<feature type="signal peptide" evidence="1">
    <location>
        <begin position="1"/>
        <end position="23"/>
    </location>
</feature>
<dbReference type="AlphaFoldDB" id="Q3ARS5"/>
<organism evidence="2">
    <name type="scientific">Chlorobium chlorochromatii (strain CaD3)</name>
    <dbReference type="NCBI Taxonomy" id="340177"/>
    <lineage>
        <taxon>Bacteria</taxon>
        <taxon>Pseudomonadati</taxon>
        <taxon>Chlorobiota</taxon>
        <taxon>Chlorobiia</taxon>
        <taxon>Chlorobiales</taxon>
        <taxon>Chlorobiaceae</taxon>
        <taxon>Chlorobium/Pelodictyon group</taxon>
        <taxon>Chlorobium</taxon>
    </lineage>
</organism>
<evidence type="ECO:0000313" key="2">
    <source>
        <dbReference type="EMBL" id="ABB28300.1"/>
    </source>
</evidence>
<keyword evidence="1" id="KW-0732">Signal</keyword>
<proteinExistence type="predicted"/>
<dbReference type="OrthoDB" id="595179at2"/>
<accession>Q3ARS5</accession>